<evidence type="ECO:0000313" key="11">
    <source>
        <dbReference type="Proteomes" id="UP001209878"/>
    </source>
</evidence>
<feature type="binding site" evidence="7">
    <location>
        <position position="240"/>
    </location>
    <ligand>
        <name>Fe cation</name>
        <dbReference type="ChEBI" id="CHEBI:24875"/>
        <label>2</label>
    </ligand>
</feature>
<evidence type="ECO:0000256" key="8">
    <source>
        <dbReference type="PIRSR" id="PIRSR000898-3"/>
    </source>
</evidence>
<name>A0AAD9L7U2_RIDPI</name>
<keyword evidence="5 6" id="KW-0378">Hydrolase</keyword>
<protein>
    <recommendedName>
        <fullName evidence="3 6">Tartrate-resistant acid phosphatase type 5</fullName>
        <ecNumber evidence="2 6">3.1.3.2</ecNumber>
    </recommendedName>
</protein>
<evidence type="ECO:0000256" key="6">
    <source>
        <dbReference type="PIRNR" id="PIRNR000898"/>
    </source>
</evidence>
<reference evidence="10" key="1">
    <citation type="journal article" date="2023" name="Mol. Biol. Evol.">
        <title>Third-Generation Sequencing Reveals the Adaptive Role of the Epigenome in Three Deep-Sea Polychaetes.</title>
        <authorList>
            <person name="Perez M."/>
            <person name="Aroh O."/>
            <person name="Sun Y."/>
            <person name="Lan Y."/>
            <person name="Juniper S.K."/>
            <person name="Young C.R."/>
            <person name="Angers B."/>
            <person name="Qian P.Y."/>
        </authorList>
    </citation>
    <scope>NUCLEOTIDE SEQUENCE</scope>
    <source>
        <strain evidence="10">R07B-5</strain>
    </source>
</reference>
<feature type="binding site" evidence="7">
    <location>
        <position position="205"/>
    </location>
    <ligand>
        <name>Fe cation</name>
        <dbReference type="ChEBI" id="CHEBI:24875"/>
        <label>2</label>
    </ligand>
</feature>
<dbReference type="PIRSF" id="PIRSF000898">
    <property type="entry name" value="Acid_Ptase_5"/>
    <property type="match status" value="1"/>
</dbReference>
<evidence type="ECO:0000256" key="2">
    <source>
        <dbReference type="ARBA" id="ARBA00012646"/>
    </source>
</evidence>
<feature type="binding site" evidence="7">
    <location>
        <position position="72"/>
    </location>
    <ligand>
        <name>Fe cation</name>
        <dbReference type="ChEBI" id="CHEBI:24875"/>
        <label>1</label>
    </ligand>
</feature>
<evidence type="ECO:0000256" key="5">
    <source>
        <dbReference type="ARBA" id="ARBA00022801"/>
    </source>
</evidence>
<dbReference type="PANTHER" id="PTHR10161">
    <property type="entry name" value="TARTRATE-RESISTANT ACID PHOSPHATASE TYPE 5"/>
    <property type="match status" value="1"/>
</dbReference>
<evidence type="ECO:0000259" key="9">
    <source>
        <dbReference type="Pfam" id="PF00149"/>
    </source>
</evidence>
<comment type="catalytic activity">
    <reaction evidence="1 6">
        <text>a phosphate monoester + H2O = an alcohol + phosphate</text>
        <dbReference type="Rhea" id="RHEA:15017"/>
        <dbReference type="ChEBI" id="CHEBI:15377"/>
        <dbReference type="ChEBI" id="CHEBI:30879"/>
        <dbReference type="ChEBI" id="CHEBI:43474"/>
        <dbReference type="ChEBI" id="CHEBI:67140"/>
        <dbReference type="EC" id="3.1.3.2"/>
    </reaction>
</comment>
<dbReference type="Gene3D" id="3.60.21.10">
    <property type="match status" value="1"/>
</dbReference>
<evidence type="ECO:0000313" key="10">
    <source>
        <dbReference type="EMBL" id="KAK2183735.1"/>
    </source>
</evidence>
<evidence type="ECO:0000256" key="1">
    <source>
        <dbReference type="ARBA" id="ARBA00000032"/>
    </source>
</evidence>
<dbReference type="InterPro" id="IPR004843">
    <property type="entry name" value="Calcineurin-like_PHP"/>
</dbReference>
<keyword evidence="7" id="KW-0479">Metal-binding</keyword>
<dbReference type="GO" id="GO:0046872">
    <property type="term" value="F:metal ion binding"/>
    <property type="evidence" value="ECO:0007669"/>
    <property type="project" value="UniProtKB-KW"/>
</dbReference>
<keyword evidence="6 7" id="KW-0408">Iron</keyword>
<dbReference type="PANTHER" id="PTHR10161:SF14">
    <property type="entry name" value="TARTRATE-RESISTANT ACID PHOSPHATASE TYPE 5"/>
    <property type="match status" value="1"/>
</dbReference>
<dbReference type="InterPro" id="IPR024927">
    <property type="entry name" value="Acid_PPase"/>
</dbReference>
<keyword evidence="11" id="KW-1185">Reference proteome</keyword>
<feature type="binding site" evidence="7">
    <location>
        <position position="34"/>
    </location>
    <ligand>
        <name>Fe cation</name>
        <dbReference type="ChEBI" id="CHEBI:24875"/>
        <label>1</label>
    </ligand>
</feature>
<dbReference type="Pfam" id="PF00149">
    <property type="entry name" value="Metallophos"/>
    <property type="match status" value="1"/>
</dbReference>
<feature type="binding site" evidence="7">
    <location>
        <position position="242"/>
    </location>
    <ligand>
        <name>Fe cation</name>
        <dbReference type="ChEBI" id="CHEBI:24875"/>
        <label>1</label>
    </ligand>
</feature>
<dbReference type="SUPFAM" id="SSF56300">
    <property type="entry name" value="Metallo-dependent phosphatases"/>
    <property type="match status" value="1"/>
</dbReference>
<dbReference type="InterPro" id="IPR051558">
    <property type="entry name" value="Metallophosphoesterase_PAP"/>
</dbReference>
<gene>
    <name evidence="10" type="ORF">NP493_297g00001</name>
</gene>
<organism evidence="10 11">
    <name type="scientific">Ridgeia piscesae</name>
    <name type="common">Tubeworm</name>
    <dbReference type="NCBI Taxonomy" id="27915"/>
    <lineage>
        <taxon>Eukaryota</taxon>
        <taxon>Metazoa</taxon>
        <taxon>Spiralia</taxon>
        <taxon>Lophotrochozoa</taxon>
        <taxon>Annelida</taxon>
        <taxon>Polychaeta</taxon>
        <taxon>Sedentaria</taxon>
        <taxon>Canalipalpata</taxon>
        <taxon>Sabellida</taxon>
        <taxon>Siboglinidae</taxon>
        <taxon>Ridgeia</taxon>
    </lineage>
</organism>
<feature type="glycosylation site" description="N-linked (GlcNAc...) asparagine" evidence="8">
    <location>
        <position position="116"/>
    </location>
</feature>
<accession>A0AAD9L7U2</accession>
<evidence type="ECO:0000256" key="4">
    <source>
        <dbReference type="ARBA" id="ARBA00022729"/>
    </source>
</evidence>
<dbReference type="FunFam" id="3.60.21.10:FF:000062">
    <property type="entry name" value="Tartrate-resistant acid phosphatase type 5"/>
    <property type="match status" value="1"/>
</dbReference>
<evidence type="ECO:0000256" key="3">
    <source>
        <dbReference type="ARBA" id="ARBA00015822"/>
    </source>
</evidence>
<evidence type="ECO:0000256" key="7">
    <source>
        <dbReference type="PIRSR" id="PIRSR000898-1"/>
    </source>
</evidence>
<dbReference type="EMBL" id="JAODUO010000297">
    <property type="protein sequence ID" value="KAK2183735.1"/>
    <property type="molecule type" value="Genomic_DNA"/>
</dbReference>
<proteinExistence type="predicted"/>
<comment type="cofactor">
    <cofactor evidence="7">
        <name>Fe cation</name>
        <dbReference type="ChEBI" id="CHEBI:24875"/>
    </cofactor>
    <text evidence="7">Binds 2 iron ions per subunit.</text>
</comment>
<dbReference type="InterPro" id="IPR029052">
    <property type="entry name" value="Metallo-depent_PP-like"/>
</dbReference>
<feature type="binding site" evidence="7">
    <location>
        <position position="72"/>
    </location>
    <ligand>
        <name>Fe cation</name>
        <dbReference type="ChEBI" id="CHEBI:24875"/>
        <label>2</label>
    </ligand>
</feature>
<feature type="domain" description="Calcineurin-like phosphoesterase" evidence="9">
    <location>
        <begin position="27"/>
        <end position="243"/>
    </location>
</feature>
<feature type="binding site" evidence="7">
    <location>
        <position position="110"/>
    </location>
    <ligand>
        <name>Fe cation</name>
        <dbReference type="ChEBI" id="CHEBI:24875"/>
        <label>2</label>
    </ligand>
</feature>
<dbReference type="Proteomes" id="UP001209878">
    <property type="component" value="Unassembled WGS sequence"/>
</dbReference>
<keyword evidence="4" id="KW-0732">Signal</keyword>
<feature type="binding site" evidence="7">
    <location>
        <position position="75"/>
    </location>
    <ligand>
        <name>Fe cation</name>
        <dbReference type="ChEBI" id="CHEBI:24875"/>
        <label>1</label>
    </ligand>
</feature>
<comment type="caution">
    <text evidence="10">The sequence shown here is derived from an EMBL/GenBank/DDBJ whole genome shotgun (WGS) entry which is preliminary data.</text>
</comment>
<dbReference type="CDD" id="cd07378">
    <property type="entry name" value="MPP_ACP5"/>
    <property type="match status" value="1"/>
</dbReference>
<dbReference type="EC" id="3.1.3.2" evidence="2 6"/>
<sequence length="329" mass="37104">MAACLRRDKSLTYGPTESYREPTKNSIRFLALGDFGGKTDFPFTPPIQNAVAAQTAKLAKQNPIDFVLTLGDNFYEHGVESVDDPRFTETYGRVFHQKSLEVDWYIVGGNHDYRGNISAQIAYTKVSKRWKYPDFFYKLKYTIPGSDMVLEIIMIDTVILCGKTDDATDMILLGPASIVEAKKQWKWIRKNIEKSTADYLIVAGHYPVISVSSHGPTKTLVDILDPLLHANNVTAYFSGHDHNLQHLQSRQQQSKVDYFVSGAADKMDPSMEHKGDVPSGALKFFAGKTIPLGGFGHVEVYKENMTFTFSDSYGKALYQHVMFPRHVRK</sequence>
<dbReference type="AlphaFoldDB" id="A0AAD9L7U2"/>
<dbReference type="GO" id="GO:0003993">
    <property type="term" value="F:acid phosphatase activity"/>
    <property type="evidence" value="ECO:0007669"/>
    <property type="project" value="UniProtKB-UniRule"/>
</dbReference>